<evidence type="ECO:0000313" key="2">
    <source>
        <dbReference type="EMBL" id="PKZ16834.1"/>
    </source>
</evidence>
<accession>A0A2I1M9M8</accession>
<dbReference type="AlphaFoldDB" id="A0A2I1M9M8"/>
<dbReference type="EMBL" id="PKGS01000002">
    <property type="protein sequence ID" value="PKZ16834.1"/>
    <property type="molecule type" value="Genomic_DNA"/>
</dbReference>
<sequence length="292" mass="34061">MSVEKMYLVNLISDKENLDEFLEDVIKIGDIEPLDAFNQITNRSFNVTASAENVGITEDINQLSGFSREDDGYIEKLQELKDSLDLKDNPRSGEIVDHNRVDELYDNLKVLLDKKAELEEKSRKLETYKKNIDLLKKYDIDIEKIQNLKYFDYRYGVVTEDGRFILKNNYDNIPSLIIHLDEDVDRTSLNALSEIYAIDEATFNLNEKTNQVLENEKENTRRVSLRLDQDYSVKSKDASNQIYDEIMNDADQRSNNINAEYQSRVDNMDKIYSKYKDQVVDKVVDFLVDSDN</sequence>
<proteinExistence type="predicted"/>
<name>A0A2I1M9M8_9FIRM</name>
<dbReference type="RefSeq" id="WP_101539933.1">
    <property type="nucleotide sequence ID" value="NZ_JBHWQV010000114.1"/>
</dbReference>
<comment type="caution">
    <text evidence="2">The sequence shown here is derived from an EMBL/GenBank/DDBJ whole genome shotgun (WGS) entry which is preliminary data.</text>
</comment>
<keyword evidence="3" id="KW-1185">Reference proteome</keyword>
<evidence type="ECO:0000256" key="1">
    <source>
        <dbReference type="SAM" id="Coils"/>
    </source>
</evidence>
<gene>
    <name evidence="2" type="ORF">CYJ34_03345</name>
</gene>
<reference evidence="2 3" key="1">
    <citation type="submission" date="2017-12" db="EMBL/GenBank/DDBJ databases">
        <title>Phylogenetic diversity of female urinary microbiome.</title>
        <authorList>
            <person name="Thomas-White K."/>
            <person name="Wolfe A.J."/>
        </authorList>
    </citation>
    <scope>NUCLEOTIDE SEQUENCE [LARGE SCALE GENOMIC DNA]</scope>
    <source>
        <strain evidence="2 3">UMB0119</strain>
    </source>
</reference>
<organism evidence="2 3">
    <name type="scientific">Anaerococcus octavius</name>
    <dbReference type="NCBI Taxonomy" id="54007"/>
    <lineage>
        <taxon>Bacteria</taxon>
        <taxon>Bacillati</taxon>
        <taxon>Bacillota</taxon>
        <taxon>Tissierellia</taxon>
        <taxon>Tissierellales</taxon>
        <taxon>Peptoniphilaceae</taxon>
        <taxon>Anaerococcus</taxon>
    </lineage>
</organism>
<keyword evidence="1" id="KW-0175">Coiled coil</keyword>
<evidence type="ECO:0000313" key="3">
    <source>
        <dbReference type="Proteomes" id="UP000234335"/>
    </source>
</evidence>
<dbReference type="Proteomes" id="UP000234335">
    <property type="component" value="Unassembled WGS sequence"/>
</dbReference>
<protein>
    <recommendedName>
        <fullName evidence="4">V-type ATP synthase subunit I</fullName>
    </recommendedName>
</protein>
<evidence type="ECO:0008006" key="4">
    <source>
        <dbReference type="Google" id="ProtNLM"/>
    </source>
</evidence>
<feature type="coiled-coil region" evidence="1">
    <location>
        <begin position="101"/>
        <end position="138"/>
    </location>
</feature>